<keyword evidence="5" id="KW-0547">Nucleotide-binding</keyword>
<dbReference type="GO" id="GO:0046983">
    <property type="term" value="F:protein dimerization activity"/>
    <property type="evidence" value="ECO:0007669"/>
    <property type="project" value="InterPro"/>
</dbReference>
<sequence>MAGAWYDDRYMSDKRCIGRPVAIPAWLTEFAVLLVVATVDLLVWSNDNGLRGGGEVEPWLIPAGSIASLATLLLRRRLPVPVLVVQLAWASLCGLAFTEYNPIAGILVALNALARYQPPARSLPGWAACLLPCGIYALDRGDVQWQLTFLLVLMLIAGTTWLLGYRTRLADQRAAERDVAAADAVRSERLRIARELHDIVSHAVSVMVLQAAGARAVLGTDPHRAEAALDIVQDVGSQSMNELRRLLCLLRAASDDPDVMATEQPDLNDLDALLANTRAAGLAVSEQVWGTPGLLDPSVGLAAYRLVQEALTNTLKHAGPEAAARVGLNWEPEQLTITVQDDGPPPGGQSATAVSLSTGHGLLGLRERVQTVGGTLHAGPTGTGFVVQAVLPTALRSPSIAPTSPLASSAAERIVT</sequence>
<dbReference type="OrthoDB" id="227596at2"/>
<dbReference type="Pfam" id="PF07730">
    <property type="entry name" value="HisKA_3"/>
    <property type="match status" value="1"/>
</dbReference>
<evidence type="ECO:0000256" key="1">
    <source>
        <dbReference type="ARBA" id="ARBA00000085"/>
    </source>
</evidence>
<keyword evidence="7" id="KW-0067">ATP-binding</keyword>
<reference evidence="12 13" key="1">
    <citation type="submission" date="2018-03" db="EMBL/GenBank/DDBJ databases">
        <title>Genomic Encyclopedia of Archaeal and Bacterial Type Strains, Phase II (KMG-II): from individual species to whole genera.</title>
        <authorList>
            <person name="Goeker M."/>
        </authorList>
    </citation>
    <scope>NUCLEOTIDE SEQUENCE [LARGE SCALE GENOMIC DNA]</scope>
    <source>
        <strain evidence="12 13">DSM 43146</strain>
    </source>
</reference>
<keyword evidence="6 12" id="KW-0418">Kinase</keyword>
<keyword evidence="4" id="KW-0808">Transferase</keyword>
<keyword evidence="9" id="KW-1133">Transmembrane helix</keyword>
<dbReference type="PANTHER" id="PTHR24421:SF10">
    <property type="entry name" value="NITRATE_NITRITE SENSOR PROTEIN NARQ"/>
    <property type="match status" value="1"/>
</dbReference>
<feature type="transmembrane region" description="Helical" evidence="9">
    <location>
        <begin position="145"/>
        <end position="163"/>
    </location>
</feature>
<evidence type="ECO:0000256" key="9">
    <source>
        <dbReference type="SAM" id="Phobius"/>
    </source>
</evidence>
<protein>
    <recommendedName>
        <fullName evidence="2">histidine kinase</fullName>
        <ecNumber evidence="2">2.7.13.3</ecNumber>
    </recommendedName>
</protein>
<dbReference type="PANTHER" id="PTHR24421">
    <property type="entry name" value="NITRATE/NITRITE SENSOR PROTEIN NARX-RELATED"/>
    <property type="match status" value="1"/>
</dbReference>
<comment type="caution">
    <text evidence="12">The sequence shown here is derived from an EMBL/GenBank/DDBJ whole genome shotgun (WGS) entry which is preliminary data.</text>
</comment>
<comment type="catalytic activity">
    <reaction evidence="1">
        <text>ATP + protein L-histidine = ADP + protein N-phospho-L-histidine.</text>
        <dbReference type="EC" id="2.7.13.3"/>
    </reaction>
</comment>
<dbReference type="CDD" id="cd16917">
    <property type="entry name" value="HATPase_UhpB-NarQ-NarX-like"/>
    <property type="match status" value="1"/>
</dbReference>
<evidence type="ECO:0000256" key="3">
    <source>
        <dbReference type="ARBA" id="ARBA00022553"/>
    </source>
</evidence>
<dbReference type="Gene3D" id="3.30.565.10">
    <property type="entry name" value="Histidine kinase-like ATPase, C-terminal domain"/>
    <property type="match status" value="1"/>
</dbReference>
<evidence type="ECO:0000256" key="4">
    <source>
        <dbReference type="ARBA" id="ARBA00022679"/>
    </source>
</evidence>
<dbReference type="InterPro" id="IPR003594">
    <property type="entry name" value="HATPase_dom"/>
</dbReference>
<feature type="domain" description="Signal transduction histidine kinase subgroup 3 dimerisation and phosphoacceptor" evidence="11">
    <location>
        <begin position="188"/>
        <end position="253"/>
    </location>
</feature>
<gene>
    <name evidence="12" type="ORF">CLV67_14715</name>
</gene>
<evidence type="ECO:0000313" key="13">
    <source>
        <dbReference type="Proteomes" id="UP000239415"/>
    </source>
</evidence>
<accession>A0A2T0JB41</accession>
<keyword evidence="8" id="KW-0902">Two-component regulatory system</keyword>
<keyword evidence="9" id="KW-0472">Membrane</keyword>
<dbReference type="Proteomes" id="UP000239415">
    <property type="component" value="Unassembled WGS sequence"/>
</dbReference>
<evidence type="ECO:0000256" key="2">
    <source>
        <dbReference type="ARBA" id="ARBA00012438"/>
    </source>
</evidence>
<dbReference type="InterPro" id="IPR011712">
    <property type="entry name" value="Sig_transdc_His_kin_sub3_dim/P"/>
</dbReference>
<dbReference type="GO" id="GO:0000155">
    <property type="term" value="F:phosphorelay sensor kinase activity"/>
    <property type="evidence" value="ECO:0007669"/>
    <property type="project" value="InterPro"/>
</dbReference>
<feature type="domain" description="Histidine kinase/HSP90-like ATPase" evidence="10">
    <location>
        <begin position="303"/>
        <end position="393"/>
    </location>
</feature>
<dbReference type="InterPro" id="IPR050482">
    <property type="entry name" value="Sensor_HK_TwoCompSys"/>
</dbReference>
<keyword evidence="9" id="KW-0812">Transmembrane</keyword>
<feature type="transmembrane region" description="Helical" evidence="9">
    <location>
        <begin position="87"/>
        <end position="114"/>
    </location>
</feature>
<organism evidence="12 13">
    <name type="scientific">Actinoplanes italicus</name>
    <dbReference type="NCBI Taxonomy" id="113567"/>
    <lineage>
        <taxon>Bacteria</taxon>
        <taxon>Bacillati</taxon>
        <taxon>Actinomycetota</taxon>
        <taxon>Actinomycetes</taxon>
        <taxon>Micromonosporales</taxon>
        <taxon>Micromonosporaceae</taxon>
        <taxon>Actinoplanes</taxon>
    </lineage>
</organism>
<evidence type="ECO:0000259" key="11">
    <source>
        <dbReference type="Pfam" id="PF07730"/>
    </source>
</evidence>
<proteinExistence type="predicted"/>
<dbReference type="EMBL" id="PVMZ01000047">
    <property type="protein sequence ID" value="PRX04729.1"/>
    <property type="molecule type" value="Genomic_DNA"/>
</dbReference>
<keyword evidence="3" id="KW-0597">Phosphoprotein</keyword>
<evidence type="ECO:0000256" key="7">
    <source>
        <dbReference type="ARBA" id="ARBA00022840"/>
    </source>
</evidence>
<name>A0A2T0JB41_9ACTN</name>
<evidence type="ECO:0000256" key="8">
    <source>
        <dbReference type="ARBA" id="ARBA00023012"/>
    </source>
</evidence>
<dbReference type="InterPro" id="IPR036890">
    <property type="entry name" value="HATPase_C_sf"/>
</dbReference>
<dbReference type="EC" id="2.7.13.3" evidence="2"/>
<evidence type="ECO:0000256" key="5">
    <source>
        <dbReference type="ARBA" id="ARBA00022741"/>
    </source>
</evidence>
<evidence type="ECO:0000259" key="10">
    <source>
        <dbReference type="Pfam" id="PF02518"/>
    </source>
</evidence>
<feature type="transmembrane region" description="Helical" evidence="9">
    <location>
        <begin position="21"/>
        <end position="44"/>
    </location>
</feature>
<feature type="transmembrane region" description="Helical" evidence="9">
    <location>
        <begin position="56"/>
        <end position="75"/>
    </location>
</feature>
<evidence type="ECO:0000313" key="12">
    <source>
        <dbReference type="EMBL" id="PRX04729.1"/>
    </source>
</evidence>
<dbReference type="Gene3D" id="1.20.5.1930">
    <property type="match status" value="1"/>
</dbReference>
<dbReference type="GO" id="GO:0005524">
    <property type="term" value="F:ATP binding"/>
    <property type="evidence" value="ECO:0007669"/>
    <property type="project" value="UniProtKB-KW"/>
</dbReference>
<dbReference type="AlphaFoldDB" id="A0A2T0JB41"/>
<dbReference type="SUPFAM" id="SSF55874">
    <property type="entry name" value="ATPase domain of HSP90 chaperone/DNA topoisomerase II/histidine kinase"/>
    <property type="match status" value="1"/>
</dbReference>
<keyword evidence="13" id="KW-1185">Reference proteome</keyword>
<dbReference type="Pfam" id="PF02518">
    <property type="entry name" value="HATPase_c"/>
    <property type="match status" value="1"/>
</dbReference>
<evidence type="ECO:0000256" key="6">
    <source>
        <dbReference type="ARBA" id="ARBA00022777"/>
    </source>
</evidence>
<dbReference type="GO" id="GO:0016020">
    <property type="term" value="C:membrane"/>
    <property type="evidence" value="ECO:0007669"/>
    <property type="project" value="InterPro"/>
</dbReference>